<evidence type="ECO:0000256" key="1">
    <source>
        <dbReference type="ARBA" id="ARBA00004245"/>
    </source>
</evidence>
<reference evidence="5" key="1">
    <citation type="journal article" date="2020" name="Cell">
        <title>Large-Scale Comparative Analyses of Tick Genomes Elucidate Their Genetic Diversity and Vector Capacities.</title>
        <authorList>
            <consortium name="Tick Genome and Microbiome Consortium (TIGMIC)"/>
            <person name="Jia N."/>
            <person name="Wang J."/>
            <person name="Shi W."/>
            <person name="Du L."/>
            <person name="Sun Y."/>
            <person name="Zhan W."/>
            <person name="Jiang J.F."/>
            <person name="Wang Q."/>
            <person name="Zhang B."/>
            <person name="Ji P."/>
            <person name="Bell-Sakyi L."/>
            <person name="Cui X.M."/>
            <person name="Yuan T.T."/>
            <person name="Jiang B.G."/>
            <person name="Yang W.F."/>
            <person name="Lam T.T."/>
            <person name="Chang Q.C."/>
            <person name="Ding S.J."/>
            <person name="Wang X.J."/>
            <person name="Zhu J.G."/>
            <person name="Ruan X.D."/>
            <person name="Zhao L."/>
            <person name="Wei J.T."/>
            <person name="Ye R.Z."/>
            <person name="Que T.C."/>
            <person name="Du C.H."/>
            <person name="Zhou Y.H."/>
            <person name="Cheng J.X."/>
            <person name="Dai P.F."/>
            <person name="Guo W.B."/>
            <person name="Han X.H."/>
            <person name="Huang E.J."/>
            <person name="Li L.F."/>
            <person name="Wei W."/>
            <person name="Gao Y.C."/>
            <person name="Liu J.Z."/>
            <person name="Shao H.Z."/>
            <person name="Wang X."/>
            <person name="Wang C.C."/>
            <person name="Yang T.C."/>
            <person name="Huo Q.B."/>
            <person name="Li W."/>
            <person name="Chen H.Y."/>
            <person name="Chen S.E."/>
            <person name="Zhou L.G."/>
            <person name="Ni X.B."/>
            <person name="Tian J.H."/>
            <person name="Sheng Y."/>
            <person name="Liu T."/>
            <person name="Pan Y.S."/>
            <person name="Xia L.Y."/>
            <person name="Li J."/>
            <person name="Zhao F."/>
            <person name="Cao W.C."/>
        </authorList>
    </citation>
    <scope>NUCLEOTIDE SEQUENCE</scope>
    <source>
        <strain evidence="5">Rmic-2018</strain>
    </source>
</reference>
<evidence type="ECO:0000256" key="2">
    <source>
        <dbReference type="ARBA" id="ARBA00022490"/>
    </source>
</evidence>
<dbReference type="Pfam" id="PF13925">
    <property type="entry name" value="Katanin_con80"/>
    <property type="match status" value="1"/>
</dbReference>
<feature type="domain" description="Katanin p80 subunit C-terminal" evidence="4">
    <location>
        <begin position="19"/>
        <end position="97"/>
    </location>
</feature>
<dbReference type="GO" id="GO:0008352">
    <property type="term" value="C:katanin complex"/>
    <property type="evidence" value="ECO:0007669"/>
    <property type="project" value="TreeGrafter"/>
</dbReference>
<dbReference type="PANTHER" id="PTHR19845">
    <property type="entry name" value="KATANIN P80 SUBUNIT"/>
    <property type="match status" value="1"/>
</dbReference>
<dbReference type="AlphaFoldDB" id="A0A9J6DE75"/>
<dbReference type="EMBL" id="JABSTU010000010">
    <property type="protein sequence ID" value="KAH8020174.1"/>
    <property type="molecule type" value="Genomic_DNA"/>
</dbReference>
<evidence type="ECO:0000256" key="3">
    <source>
        <dbReference type="ARBA" id="ARBA00023212"/>
    </source>
</evidence>
<protein>
    <recommendedName>
        <fullName evidence="4">Katanin p80 subunit C-terminal domain-containing protein</fullName>
    </recommendedName>
</protein>
<sequence length="155" mass="17306">MQRAGVISVPGESCSSAGVYMSTGCACLRILLKNFASIIKTNITAPPGVGVDISREERYNKCMSCYNQLLSIRSFLLKRQTMQGKLGHLFREMHILMQGLERATADALRRWIVSLLVFFANERELIGKRAPSCALRCWLRSVPFRACRGGSECKS</sequence>
<name>A0A9J6DE75_RHIMP</name>
<proteinExistence type="predicted"/>
<dbReference type="VEuPathDB" id="VectorBase:LOC119176538"/>
<evidence type="ECO:0000313" key="5">
    <source>
        <dbReference type="EMBL" id="KAH8020174.1"/>
    </source>
</evidence>
<comment type="subcellular location">
    <subcellularLocation>
        <location evidence="1">Cytoplasm</location>
        <location evidence="1">Cytoskeleton</location>
    </subcellularLocation>
</comment>
<organism evidence="5 6">
    <name type="scientific">Rhipicephalus microplus</name>
    <name type="common">Cattle tick</name>
    <name type="synonym">Boophilus microplus</name>
    <dbReference type="NCBI Taxonomy" id="6941"/>
    <lineage>
        <taxon>Eukaryota</taxon>
        <taxon>Metazoa</taxon>
        <taxon>Ecdysozoa</taxon>
        <taxon>Arthropoda</taxon>
        <taxon>Chelicerata</taxon>
        <taxon>Arachnida</taxon>
        <taxon>Acari</taxon>
        <taxon>Parasitiformes</taxon>
        <taxon>Ixodida</taxon>
        <taxon>Ixodoidea</taxon>
        <taxon>Ixodidae</taxon>
        <taxon>Rhipicephalinae</taxon>
        <taxon>Rhipicephalus</taxon>
        <taxon>Boophilus</taxon>
    </lineage>
</organism>
<dbReference type="GO" id="GO:0008017">
    <property type="term" value="F:microtubule binding"/>
    <property type="evidence" value="ECO:0007669"/>
    <property type="project" value="InterPro"/>
</dbReference>
<comment type="caution">
    <text evidence="5">The sequence shown here is derived from an EMBL/GenBank/DDBJ whole genome shotgun (WGS) entry which is preliminary data.</text>
</comment>
<dbReference type="InterPro" id="IPR028021">
    <property type="entry name" value="Katanin_C-terminal"/>
</dbReference>
<gene>
    <name evidence="5" type="ORF">HPB51_025335</name>
</gene>
<dbReference type="PANTHER" id="PTHR19845:SF0">
    <property type="entry name" value="KATANIN P80 WD40 REPEAT-CONTAINING SUBUNIT B1"/>
    <property type="match status" value="1"/>
</dbReference>
<dbReference type="GO" id="GO:0007019">
    <property type="term" value="P:microtubule depolymerization"/>
    <property type="evidence" value="ECO:0007669"/>
    <property type="project" value="TreeGrafter"/>
</dbReference>
<keyword evidence="6" id="KW-1185">Reference proteome</keyword>
<evidence type="ECO:0000313" key="6">
    <source>
        <dbReference type="Proteomes" id="UP000821866"/>
    </source>
</evidence>
<dbReference type="Proteomes" id="UP000821866">
    <property type="component" value="Chromosome 8"/>
</dbReference>
<reference evidence="5" key="2">
    <citation type="submission" date="2021-09" db="EMBL/GenBank/DDBJ databases">
        <authorList>
            <person name="Jia N."/>
            <person name="Wang J."/>
            <person name="Shi W."/>
            <person name="Du L."/>
            <person name="Sun Y."/>
            <person name="Zhan W."/>
            <person name="Jiang J."/>
            <person name="Wang Q."/>
            <person name="Zhang B."/>
            <person name="Ji P."/>
            <person name="Sakyi L.B."/>
            <person name="Cui X."/>
            <person name="Yuan T."/>
            <person name="Jiang B."/>
            <person name="Yang W."/>
            <person name="Lam T.T.-Y."/>
            <person name="Chang Q."/>
            <person name="Ding S."/>
            <person name="Wang X."/>
            <person name="Zhu J."/>
            <person name="Ruan X."/>
            <person name="Zhao L."/>
            <person name="Wei J."/>
            <person name="Que T."/>
            <person name="Du C."/>
            <person name="Cheng J."/>
            <person name="Dai P."/>
            <person name="Han X."/>
            <person name="Huang E."/>
            <person name="Gao Y."/>
            <person name="Liu J."/>
            <person name="Shao H."/>
            <person name="Ye R."/>
            <person name="Li L."/>
            <person name="Wei W."/>
            <person name="Wang X."/>
            <person name="Wang C."/>
            <person name="Huo Q."/>
            <person name="Li W."/>
            <person name="Guo W."/>
            <person name="Chen H."/>
            <person name="Chen S."/>
            <person name="Zhou L."/>
            <person name="Zhou L."/>
            <person name="Ni X."/>
            <person name="Tian J."/>
            <person name="Zhou Y."/>
            <person name="Sheng Y."/>
            <person name="Liu T."/>
            <person name="Pan Y."/>
            <person name="Xia L."/>
            <person name="Li J."/>
            <person name="Zhao F."/>
            <person name="Cao W."/>
        </authorList>
    </citation>
    <scope>NUCLEOTIDE SEQUENCE</scope>
    <source>
        <strain evidence="5">Rmic-2018</strain>
        <tissue evidence="5">Larvae</tissue>
    </source>
</reference>
<evidence type="ECO:0000259" key="4">
    <source>
        <dbReference type="Pfam" id="PF13925"/>
    </source>
</evidence>
<keyword evidence="2" id="KW-0963">Cytoplasm</keyword>
<keyword evidence="3" id="KW-0206">Cytoskeleton</keyword>
<accession>A0A9J6DE75</accession>
<dbReference type="PROSITE" id="PS51257">
    <property type="entry name" value="PROKAR_LIPOPROTEIN"/>
    <property type="match status" value="1"/>
</dbReference>